<evidence type="ECO:0000256" key="4">
    <source>
        <dbReference type="SAM" id="MobiDB-lite"/>
    </source>
</evidence>
<dbReference type="InterPro" id="IPR038591">
    <property type="entry name" value="NolW-like_sf"/>
</dbReference>
<feature type="compositionally biased region" description="Basic and acidic residues" evidence="4">
    <location>
        <begin position="710"/>
        <end position="734"/>
    </location>
</feature>
<reference evidence="7 8" key="1">
    <citation type="submission" date="2019-02" db="EMBL/GenBank/DDBJ databases">
        <title>Deep-cultivation of Planctomycetes and their phenomic and genomic characterization uncovers novel biology.</title>
        <authorList>
            <person name="Wiegand S."/>
            <person name="Jogler M."/>
            <person name="Boedeker C."/>
            <person name="Pinto D."/>
            <person name="Vollmers J."/>
            <person name="Rivas-Marin E."/>
            <person name="Kohn T."/>
            <person name="Peeters S.H."/>
            <person name="Heuer A."/>
            <person name="Rast P."/>
            <person name="Oberbeckmann S."/>
            <person name="Bunk B."/>
            <person name="Jeske O."/>
            <person name="Meyerdierks A."/>
            <person name="Storesund J.E."/>
            <person name="Kallscheuer N."/>
            <person name="Luecker S."/>
            <person name="Lage O.M."/>
            <person name="Pohl T."/>
            <person name="Merkel B.J."/>
            <person name="Hornburger P."/>
            <person name="Mueller R.-W."/>
            <person name="Bruemmer F."/>
            <person name="Labrenz M."/>
            <person name="Spormann A.M."/>
            <person name="Op Den Camp H."/>
            <person name="Overmann J."/>
            <person name="Amann R."/>
            <person name="Jetten M.S.M."/>
            <person name="Mascher T."/>
            <person name="Medema M.H."/>
            <person name="Devos D.P."/>
            <person name="Kaster A.-K."/>
            <person name="Ovreas L."/>
            <person name="Rohde M."/>
            <person name="Galperin M.Y."/>
            <person name="Jogler C."/>
        </authorList>
    </citation>
    <scope>NUCLEOTIDE SEQUENCE [LARGE SCALE GENOMIC DNA]</scope>
    <source>
        <strain evidence="7 8">Pla22</strain>
    </source>
</reference>
<evidence type="ECO:0000256" key="5">
    <source>
        <dbReference type="SAM" id="SignalP"/>
    </source>
</evidence>
<proteinExistence type="predicted"/>
<gene>
    <name evidence="7" type="ORF">Pla22_33280</name>
</gene>
<dbReference type="PANTHER" id="PTHR30332">
    <property type="entry name" value="PROBABLE GENERAL SECRETION PATHWAY PROTEIN D"/>
    <property type="match status" value="1"/>
</dbReference>
<dbReference type="OrthoDB" id="221929at2"/>
<keyword evidence="8" id="KW-1185">Reference proteome</keyword>
<dbReference type="AlphaFoldDB" id="A0A5C5WKF4"/>
<feature type="domain" description="NolW-like" evidence="6">
    <location>
        <begin position="673"/>
        <end position="795"/>
    </location>
</feature>
<comment type="subcellular location">
    <subcellularLocation>
        <location evidence="1">Membrane</location>
    </subcellularLocation>
</comment>
<organism evidence="7 8">
    <name type="scientific">Rubripirellula amarantea</name>
    <dbReference type="NCBI Taxonomy" id="2527999"/>
    <lineage>
        <taxon>Bacteria</taxon>
        <taxon>Pseudomonadati</taxon>
        <taxon>Planctomycetota</taxon>
        <taxon>Planctomycetia</taxon>
        <taxon>Pirellulales</taxon>
        <taxon>Pirellulaceae</taxon>
        <taxon>Rubripirellula</taxon>
    </lineage>
</organism>
<dbReference type="GO" id="GO:0016020">
    <property type="term" value="C:membrane"/>
    <property type="evidence" value="ECO:0007669"/>
    <property type="project" value="UniProtKB-SubCell"/>
</dbReference>
<feature type="region of interest" description="Disordered" evidence="4">
    <location>
        <begin position="816"/>
        <end position="846"/>
    </location>
</feature>
<dbReference type="Proteomes" id="UP000316598">
    <property type="component" value="Unassembled WGS sequence"/>
</dbReference>
<sequence precursor="true">MSLGTPSRFRHFTTLTALALFASLVFCSPARADEPEIRFSFQGTAWRDVIEWLAEQSGSALHISDLPTGSFTYQDSNAFTPQTAIDRVNLFLLPQGFTIVRSGKLMSVVNLADPRSMQQLDALAKLVEPDELDSQPDHDVVKCIFPLGELKPEDAIAELTALQLMTTPAVFEKTKRILITDSVGKLKNVRAIIGAFQPDAMDNGTIVASFTLEHVDAEDVLVVARPHLGLATGEMIGIDVSISADPLGKNIFVTGVEDKVKVIERLIEAVDTPKESLSPTDSDNILKSYVIESGNVETVYGVLQTLMADRVVRLSMDDKTNAIVALANAQVQAEISETISKLKADDADFEVITLTWVDPYYAVTLIEQMLDLPGPMDDVDEDDFDFLPPKIDADPERRRLFVRGKRHQIDQIKKIVEGLDVSTNTEVNSEIRMVPLRGDLAKRVLRTAAKFWSEDNPIVLYEPLVPPSSSYQERVVGEDQSIGDSDSRTSDGELMLAATSTLAGDTDQVVWLAGNSKSPSATIRCQLTTRGLLFQSSDTTALDSFEQHLQMIAGPTDTASAPPTVFYLKYTKAHDGMRMLAELLDGGETASRSDSGGLVNGFVSYSSNFLGSILMARDGTMTMTNDSLTVVADSRLNRLIAQGSASDIQRIENYLKIIDRDSSITSVETYGASRVIELQHTRATEVAAAITSAFANYIGKPEDGTGGQSNDRRRDRGDDDRDNDSDSRSRRDRDDDQDEDRNEPRVAAAGKVRDLEPRLIVSVHEPSNALIVTAPPALFEKVEALARKIDSQAQQTVQMISPVNGEAMEALLKQMLLGDPSATSRPNQSRPSTPARSTTNRTGARR</sequence>
<feature type="region of interest" description="Disordered" evidence="4">
    <location>
        <begin position="697"/>
        <end position="750"/>
    </location>
</feature>
<keyword evidence="3" id="KW-0472">Membrane</keyword>
<feature type="domain" description="NolW-like" evidence="6">
    <location>
        <begin position="565"/>
        <end position="662"/>
    </location>
</feature>
<evidence type="ECO:0000256" key="3">
    <source>
        <dbReference type="ARBA" id="ARBA00023136"/>
    </source>
</evidence>
<dbReference type="Gene3D" id="3.30.1370.120">
    <property type="match status" value="3"/>
</dbReference>
<evidence type="ECO:0000256" key="1">
    <source>
        <dbReference type="ARBA" id="ARBA00004370"/>
    </source>
</evidence>
<protein>
    <submittedName>
        <fullName evidence="7">Bacterial type II/III secretion system short domain protein</fullName>
    </submittedName>
</protein>
<evidence type="ECO:0000313" key="8">
    <source>
        <dbReference type="Proteomes" id="UP000316598"/>
    </source>
</evidence>
<evidence type="ECO:0000259" key="6">
    <source>
        <dbReference type="Pfam" id="PF03958"/>
    </source>
</evidence>
<evidence type="ECO:0000313" key="7">
    <source>
        <dbReference type="EMBL" id="TWT50585.1"/>
    </source>
</evidence>
<dbReference type="InterPro" id="IPR050810">
    <property type="entry name" value="Bact_Secretion_Sys_Channel"/>
</dbReference>
<evidence type="ECO:0000256" key="2">
    <source>
        <dbReference type="ARBA" id="ARBA00022729"/>
    </source>
</evidence>
<dbReference type="Pfam" id="PF03958">
    <property type="entry name" value="Secretin_N"/>
    <property type="match status" value="2"/>
</dbReference>
<dbReference type="PANTHER" id="PTHR30332:SF24">
    <property type="entry name" value="SECRETIN GSPD-RELATED"/>
    <property type="match status" value="1"/>
</dbReference>
<feature type="compositionally biased region" description="Polar residues" evidence="4">
    <location>
        <begin position="821"/>
        <end position="846"/>
    </location>
</feature>
<dbReference type="GO" id="GO:0015627">
    <property type="term" value="C:type II protein secretion system complex"/>
    <property type="evidence" value="ECO:0007669"/>
    <property type="project" value="TreeGrafter"/>
</dbReference>
<dbReference type="GO" id="GO:0009306">
    <property type="term" value="P:protein secretion"/>
    <property type="evidence" value="ECO:0007669"/>
    <property type="project" value="TreeGrafter"/>
</dbReference>
<comment type="caution">
    <text evidence="7">The sequence shown here is derived from an EMBL/GenBank/DDBJ whole genome shotgun (WGS) entry which is preliminary data.</text>
</comment>
<dbReference type="InterPro" id="IPR005644">
    <property type="entry name" value="NolW-like"/>
</dbReference>
<dbReference type="EMBL" id="SJPI01000002">
    <property type="protein sequence ID" value="TWT50585.1"/>
    <property type="molecule type" value="Genomic_DNA"/>
</dbReference>
<feature type="signal peptide" evidence="5">
    <location>
        <begin position="1"/>
        <end position="32"/>
    </location>
</feature>
<keyword evidence="2 5" id="KW-0732">Signal</keyword>
<accession>A0A5C5WKF4</accession>
<dbReference type="RefSeq" id="WP_146515793.1">
    <property type="nucleotide sequence ID" value="NZ_SJPI01000002.1"/>
</dbReference>
<feature type="chain" id="PRO_5023006649" evidence="5">
    <location>
        <begin position="33"/>
        <end position="846"/>
    </location>
</feature>
<name>A0A5C5WKF4_9BACT</name>